<comment type="caution">
    <text evidence="1">The sequence shown here is derived from an EMBL/GenBank/DDBJ whole genome shotgun (WGS) entry which is preliminary data.</text>
</comment>
<protein>
    <submittedName>
        <fullName evidence="1">Head-tail connector protein</fullName>
    </submittedName>
</protein>
<dbReference type="RefSeq" id="WP_279856514.1">
    <property type="nucleotide sequence ID" value="NZ_JARVUX010000001.1"/>
</dbReference>
<evidence type="ECO:0000313" key="1">
    <source>
        <dbReference type="EMBL" id="MDH2334570.1"/>
    </source>
</evidence>
<organism evidence="1 2">
    <name type="scientific">Clostridium perfringens</name>
    <dbReference type="NCBI Taxonomy" id="1502"/>
    <lineage>
        <taxon>Bacteria</taxon>
        <taxon>Bacillati</taxon>
        <taxon>Bacillota</taxon>
        <taxon>Clostridia</taxon>
        <taxon>Eubacteriales</taxon>
        <taxon>Clostridiaceae</taxon>
        <taxon>Clostridium</taxon>
    </lineage>
</organism>
<dbReference type="AlphaFoldDB" id="A0AAP4A3J4"/>
<reference evidence="1" key="1">
    <citation type="submission" date="2023-04" db="EMBL/GenBank/DDBJ databases">
        <title>Epidemiological investigation of Clostridium perfringens isolated from cattle.</title>
        <authorList>
            <person name="Tian R."/>
        </authorList>
    </citation>
    <scope>NUCLEOTIDE SEQUENCE</scope>
    <source>
        <strain evidence="1">ZWCP172</strain>
    </source>
</reference>
<gene>
    <name evidence="1" type="ORF">QDQ28_00050</name>
</gene>
<proteinExistence type="predicted"/>
<dbReference type="EMBL" id="JARVUX010000001">
    <property type="protein sequence ID" value="MDH2334570.1"/>
    <property type="molecule type" value="Genomic_DNA"/>
</dbReference>
<dbReference type="InterPro" id="IPR006450">
    <property type="entry name" value="Phage_HK97_gp6-like"/>
</dbReference>
<dbReference type="CDD" id="cd08054">
    <property type="entry name" value="gp6"/>
    <property type="match status" value="1"/>
</dbReference>
<name>A0AAP4A3J4_CLOPF</name>
<dbReference type="Gene3D" id="1.10.3230.30">
    <property type="entry name" value="Phage gp6-like head-tail connector protein"/>
    <property type="match status" value="1"/>
</dbReference>
<sequence>MKDLNIEFVKQYLKVDFPDDDLLIDTIIKGTKSYIISYTGLKKDEVDKIEELKFAALLLIEQMYSNRSALVETDKINFALTTILDMHARNNL</sequence>
<accession>A0AAP4A3J4</accession>
<dbReference type="InterPro" id="IPR021146">
    <property type="entry name" value="Phage_gp6-like_head-tail"/>
</dbReference>
<dbReference type="Pfam" id="PF05135">
    <property type="entry name" value="Phage_connect_1"/>
    <property type="match status" value="1"/>
</dbReference>
<dbReference type="Proteomes" id="UP001222958">
    <property type="component" value="Unassembled WGS sequence"/>
</dbReference>
<evidence type="ECO:0000313" key="2">
    <source>
        <dbReference type="Proteomes" id="UP001222958"/>
    </source>
</evidence>
<dbReference type="NCBIfam" id="TIGR01560">
    <property type="entry name" value="put_DNA_pack"/>
    <property type="match status" value="1"/>
</dbReference>